<organism evidence="1 2">
    <name type="scientific">Candidatus Brocadia sapporoensis</name>
    <dbReference type="NCBI Taxonomy" id="392547"/>
    <lineage>
        <taxon>Bacteria</taxon>
        <taxon>Pseudomonadati</taxon>
        <taxon>Planctomycetota</taxon>
        <taxon>Candidatus Brocadiia</taxon>
        <taxon>Candidatus Brocadiales</taxon>
        <taxon>Candidatus Brocadiaceae</taxon>
        <taxon>Candidatus Brocadia</taxon>
    </lineage>
</organism>
<dbReference type="Pfam" id="PF11453">
    <property type="entry name" value="DUF2950"/>
    <property type="match status" value="2"/>
</dbReference>
<name>A0A1V6LZT1_9BACT</name>
<proteinExistence type="predicted"/>
<accession>A0A1V6LZT1</accession>
<dbReference type="AlphaFoldDB" id="A0A1V6LZT1"/>
<gene>
    <name evidence="1" type="ORF">BIY37_07315</name>
</gene>
<keyword evidence="2" id="KW-1185">Reference proteome</keyword>
<dbReference type="EMBL" id="MJUW02000080">
    <property type="protein sequence ID" value="OQD45659.1"/>
    <property type="molecule type" value="Genomic_DNA"/>
</dbReference>
<evidence type="ECO:0000313" key="1">
    <source>
        <dbReference type="EMBL" id="OQD45659.1"/>
    </source>
</evidence>
<evidence type="ECO:0008006" key="3">
    <source>
        <dbReference type="Google" id="ProtNLM"/>
    </source>
</evidence>
<comment type="caution">
    <text evidence="1">The sequence shown here is derived from an EMBL/GenBank/DDBJ whole genome shotgun (WGS) entry which is preliminary data.</text>
</comment>
<reference evidence="1 2" key="1">
    <citation type="journal article" date="2016" name="Genome Announc.">
        <title>Draft Genome Sequence of the Anaerobic Ammonium-Oxidizing Bacterium 'Candidatus Brocadia sp. 40'.</title>
        <authorList>
            <person name="Ali M."/>
            <person name="Haroon M.F."/>
            <person name="Narita Y."/>
            <person name="Zhang L."/>
            <person name="Rangel Shaw D."/>
            <person name="Okabe S."/>
            <person name="Saikaly P.E."/>
        </authorList>
    </citation>
    <scope>NUCLEOTIDE SEQUENCE [LARGE SCALE GENOMIC DNA]</scope>
    <source>
        <strain evidence="1 2">40</strain>
    </source>
</reference>
<protein>
    <recommendedName>
        <fullName evidence="3">DUF2950 domain-containing protein</fullName>
    </recommendedName>
</protein>
<sequence length="258" mass="28357">MRISIFIVTTVVILVLISVPLTFAQRMQPKTFASADQAAQALYEAVSINDTPSLHAILGTSQEFISSGNAVRDKAEREQFACKYLEMHRLVREHNGSIVLYIGAENWPFPVPLVENQGNWYFDSDAGAAEILARHIGEDEISAIQVCQEVAAARCGKKVTSSNAIGNYAQRLTGEGNSQNTSPEKNLFVGYYFRVVPKKAGGIMLVAYPSEYRISGVMTFILSGSGSVYEKNLGPRTSSLAQQIMKEPKSGWDRVQMP</sequence>
<dbReference type="InterPro" id="IPR021556">
    <property type="entry name" value="DUF2950"/>
</dbReference>
<dbReference type="Proteomes" id="UP000242219">
    <property type="component" value="Unassembled WGS sequence"/>
</dbReference>
<evidence type="ECO:0000313" key="2">
    <source>
        <dbReference type="Proteomes" id="UP000242219"/>
    </source>
</evidence>
<dbReference type="RefSeq" id="WP_070067165.1">
    <property type="nucleotide sequence ID" value="NZ_MJUW02000080.1"/>
</dbReference>